<dbReference type="EMBL" id="MN079138">
    <property type="protein sequence ID" value="QEA06350.1"/>
    <property type="molecule type" value="Genomic_DNA"/>
</dbReference>
<proteinExistence type="predicted"/>
<name>A0A5B8RC18_9ZZZZ</name>
<evidence type="ECO:0000313" key="1">
    <source>
        <dbReference type="EMBL" id="QEA06350.1"/>
    </source>
</evidence>
<dbReference type="AlphaFoldDB" id="A0A5B8RC18"/>
<protein>
    <submittedName>
        <fullName evidence="1">Uncharacterized protein</fullName>
    </submittedName>
</protein>
<gene>
    <name evidence="1" type="ORF">KBTEX_02682</name>
</gene>
<accession>A0A5B8RC18</accession>
<reference evidence="1" key="1">
    <citation type="submission" date="2019-06" db="EMBL/GenBank/DDBJ databases">
        <authorList>
            <person name="Murdoch R.W."/>
            <person name="Fathepure B."/>
        </authorList>
    </citation>
    <scope>NUCLEOTIDE SEQUENCE</scope>
</reference>
<organism evidence="1">
    <name type="scientific">uncultured organism</name>
    <dbReference type="NCBI Taxonomy" id="155900"/>
    <lineage>
        <taxon>unclassified sequences</taxon>
        <taxon>environmental samples</taxon>
    </lineage>
</organism>
<sequence>MSYRIDARLNGSNPQLEVRDADSGTVRLLWEYPRELEDSSDPLARELAIEELFRRLFLLTTKDRLRRQ</sequence>